<name>A0A8T2TMJ1_CERRI</name>
<feature type="region of interest" description="Disordered" evidence="2">
    <location>
        <begin position="380"/>
        <end position="417"/>
    </location>
</feature>
<dbReference type="PANTHER" id="PTHR35323:SF2">
    <property type="entry name" value="SAP DOMAIN-CONTAINING PROTEIN"/>
    <property type="match status" value="1"/>
</dbReference>
<feature type="compositionally biased region" description="Polar residues" evidence="2">
    <location>
        <begin position="387"/>
        <end position="399"/>
    </location>
</feature>
<evidence type="ECO:0000313" key="4">
    <source>
        <dbReference type="EMBL" id="KAH7422624.1"/>
    </source>
</evidence>
<dbReference type="Proteomes" id="UP000825935">
    <property type="component" value="Chromosome 12"/>
</dbReference>
<sequence>MVPMQTRARRGATKCEYDFGEELIISSDSGEVIISSDSEDERRNEQDSDEDWVEDVEAENVSEDVDDEDEEEDDEASDGEEESEYEEDDDDDDSDGSLYDEAEDEVGGDNNDDDVSQETCTSSSEQRGGTKSTERITSRHLTSKSTVQETKWSEGNGPRKGKAASKKEDKKLFSEALKIIRGGNMNKLRPEHCKAYLRHYSLRLTGSRTVLHERVLEHVELKVRGGMSKYPRVTFSIDCTGDACTGDVVLFRQRLKNYNSKAGANSTLPGPGKQIVAGRIVKESYGTEKQQHTFTVEVLWNRGPKRIPYLYPLLIKGRNLYRFRTFRQPWKDEKERIKVLKEKHSRGDLARNAREDRISGKTCSYSRRTHIQKSIKARFSLRKESNGESSRTASKSSVEAQKDVKCQGGDKDGPGNVRKPAVSMITIEARYAGILIGTQGRTIGSIERASGARLHVCDHPSPILRAVNVNGTYEQVQVATRMVVETFRDRGLPPPLGIS</sequence>
<feature type="compositionally biased region" description="Polar residues" evidence="2">
    <location>
        <begin position="139"/>
        <end position="150"/>
    </location>
</feature>
<dbReference type="PANTHER" id="PTHR35323">
    <property type="entry name" value="SAP DOMAIN-CONTAINING PROTEIN"/>
    <property type="match status" value="1"/>
</dbReference>
<dbReference type="InterPro" id="IPR004087">
    <property type="entry name" value="KH_dom"/>
</dbReference>
<evidence type="ECO:0000259" key="3">
    <source>
        <dbReference type="SMART" id="SM00322"/>
    </source>
</evidence>
<feature type="region of interest" description="Disordered" evidence="2">
    <location>
        <begin position="26"/>
        <end position="169"/>
    </location>
</feature>
<keyword evidence="5" id="KW-1185">Reference proteome</keyword>
<dbReference type="PROSITE" id="PS50084">
    <property type="entry name" value="KH_TYPE_1"/>
    <property type="match status" value="1"/>
</dbReference>
<dbReference type="SMART" id="SM00322">
    <property type="entry name" value="KH"/>
    <property type="match status" value="1"/>
</dbReference>
<dbReference type="InterPro" id="IPR004088">
    <property type="entry name" value="KH_dom_type_1"/>
</dbReference>
<comment type="caution">
    <text evidence="4">The sequence shown here is derived from an EMBL/GenBank/DDBJ whole genome shotgun (WGS) entry which is preliminary data.</text>
</comment>
<dbReference type="OrthoDB" id="690722at2759"/>
<feature type="domain" description="K Homology" evidence="3">
    <location>
        <begin position="419"/>
        <end position="488"/>
    </location>
</feature>
<dbReference type="Gene3D" id="3.30.1370.10">
    <property type="entry name" value="K Homology domain, type 1"/>
    <property type="match status" value="1"/>
</dbReference>
<feature type="compositionally biased region" description="Polar residues" evidence="2">
    <location>
        <begin position="117"/>
        <end position="131"/>
    </location>
</feature>
<dbReference type="InterPro" id="IPR036612">
    <property type="entry name" value="KH_dom_type_1_sf"/>
</dbReference>
<protein>
    <recommendedName>
        <fullName evidence="3">K Homology domain-containing protein</fullName>
    </recommendedName>
</protein>
<feature type="compositionally biased region" description="Basic and acidic residues" evidence="2">
    <location>
        <begin position="400"/>
        <end position="413"/>
    </location>
</feature>
<feature type="compositionally biased region" description="Acidic residues" evidence="2">
    <location>
        <begin position="47"/>
        <end position="116"/>
    </location>
</feature>
<evidence type="ECO:0000256" key="2">
    <source>
        <dbReference type="SAM" id="MobiDB-lite"/>
    </source>
</evidence>
<dbReference type="AlphaFoldDB" id="A0A8T2TMJ1"/>
<organism evidence="4 5">
    <name type="scientific">Ceratopteris richardii</name>
    <name type="common">Triangle waterfern</name>
    <dbReference type="NCBI Taxonomy" id="49495"/>
    <lineage>
        <taxon>Eukaryota</taxon>
        <taxon>Viridiplantae</taxon>
        <taxon>Streptophyta</taxon>
        <taxon>Embryophyta</taxon>
        <taxon>Tracheophyta</taxon>
        <taxon>Polypodiopsida</taxon>
        <taxon>Polypodiidae</taxon>
        <taxon>Polypodiales</taxon>
        <taxon>Pteridineae</taxon>
        <taxon>Pteridaceae</taxon>
        <taxon>Parkerioideae</taxon>
        <taxon>Ceratopteris</taxon>
    </lineage>
</organism>
<dbReference type="Pfam" id="PF24766">
    <property type="entry name" value="DUF7699"/>
    <property type="match status" value="1"/>
</dbReference>
<evidence type="ECO:0000256" key="1">
    <source>
        <dbReference type="PROSITE-ProRule" id="PRU00117"/>
    </source>
</evidence>
<dbReference type="OMA" id="MITIEAR"/>
<dbReference type="Pfam" id="PF00013">
    <property type="entry name" value="KH_1"/>
    <property type="match status" value="1"/>
</dbReference>
<dbReference type="InterPro" id="IPR056116">
    <property type="entry name" value="DUF7699"/>
</dbReference>
<gene>
    <name evidence="4" type="ORF">KP509_12G017800</name>
</gene>
<keyword evidence="1" id="KW-0694">RNA-binding</keyword>
<evidence type="ECO:0000313" key="5">
    <source>
        <dbReference type="Proteomes" id="UP000825935"/>
    </source>
</evidence>
<proteinExistence type="predicted"/>
<dbReference type="SUPFAM" id="SSF54791">
    <property type="entry name" value="Eukaryotic type KH-domain (KH-domain type I)"/>
    <property type="match status" value="1"/>
</dbReference>
<dbReference type="GO" id="GO:0003723">
    <property type="term" value="F:RNA binding"/>
    <property type="evidence" value="ECO:0007669"/>
    <property type="project" value="UniProtKB-UniRule"/>
</dbReference>
<dbReference type="EMBL" id="CM035417">
    <property type="protein sequence ID" value="KAH7422624.1"/>
    <property type="molecule type" value="Genomic_DNA"/>
</dbReference>
<accession>A0A8T2TMJ1</accession>
<reference evidence="4" key="1">
    <citation type="submission" date="2021-08" db="EMBL/GenBank/DDBJ databases">
        <title>WGS assembly of Ceratopteris richardii.</title>
        <authorList>
            <person name="Marchant D.B."/>
            <person name="Chen G."/>
            <person name="Jenkins J."/>
            <person name="Shu S."/>
            <person name="Leebens-Mack J."/>
            <person name="Grimwood J."/>
            <person name="Schmutz J."/>
            <person name="Soltis P."/>
            <person name="Soltis D."/>
            <person name="Chen Z.-H."/>
        </authorList>
    </citation>
    <scope>NUCLEOTIDE SEQUENCE</scope>
    <source>
        <strain evidence="4">Whitten #5841</strain>
        <tissue evidence="4">Leaf</tissue>
    </source>
</reference>